<reference evidence="1" key="1">
    <citation type="submission" date="2020-04" db="EMBL/GenBank/DDBJ databases">
        <authorList>
            <person name="Chiriac C."/>
            <person name="Salcher M."/>
            <person name="Ghai R."/>
            <person name="Kavagutti S V."/>
        </authorList>
    </citation>
    <scope>NUCLEOTIDE SEQUENCE</scope>
</reference>
<gene>
    <name evidence="1" type="ORF">UFOVP29_139</name>
</gene>
<keyword evidence="1" id="KW-0489">Methyltransferase</keyword>
<keyword evidence="1" id="KW-0808">Transferase</keyword>
<dbReference type="InterPro" id="IPR029063">
    <property type="entry name" value="SAM-dependent_MTases_sf"/>
</dbReference>
<dbReference type="GO" id="GO:0032259">
    <property type="term" value="P:methylation"/>
    <property type="evidence" value="ECO:0007669"/>
    <property type="project" value="UniProtKB-KW"/>
</dbReference>
<dbReference type="GO" id="GO:0008168">
    <property type="term" value="F:methyltransferase activity"/>
    <property type="evidence" value="ECO:0007669"/>
    <property type="project" value="UniProtKB-KW"/>
</dbReference>
<sequence>MIDNYEYDQHGIIRQISCTPIEYDRTYVDVRYNTYGVLNDYMSHLRLGYITGSMGRLPHSVLDIGYGNGSFLSTCSTVVPECRGYDISTYPVPENCTQVDDIYADHHDVVTFFDSLEHYQDIDFLNKLQCNYVCISLPWCHYFSDEWFKNWKHRRPDEHLWHFNDKSLVKFMITQGFDCVNVCNVEDIIRKHSFSYQNILTGIFKRISN</sequence>
<name>A0A6J5KSH6_9CAUD</name>
<dbReference type="EMBL" id="LR796167">
    <property type="protein sequence ID" value="CAB4122980.1"/>
    <property type="molecule type" value="Genomic_DNA"/>
</dbReference>
<dbReference type="Gene3D" id="3.40.50.150">
    <property type="entry name" value="Vaccinia Virus protein VP39"/>
    <property type="match status" value="1"/>
</dbReference>
<dbReference type="SUPFAM" id="SSF53335">
    <property type="entry name" value="S-adenosyl-L-methionine-dependent methyltransferases"/>
    <property type="match status" value="1"/>
</dbReference>
<dbReference type="Pfam" id="PF13489">
    <property type="entry name" value="Methyltransf_23"/>
    <property type="match status" value="1"/>
</dbReference>
<accession>A0A6J5KSH6</accession>
<evidence type="ECO:0000313" key="1">
    <source>
        <dbReference type="EMBL" id="CAB4122980.1"/>
    </source>
</evidence>
<protein>
    <submittedName>
        <fullName evidence="1">Methyltransferase domain containing protein</fullName>
    </submittedName>
</protein>
<organism evidence="1">
    <name type="scientific">uncultured Caudovirales phage</name>
    <dbReference type="NCBI Taxonomy" id="2100421"/>
    <lineage>
        <taxon>Viruses</taxon>
        <taxon>Duplodnaviria</taxon>
        <taxon>Heunggongvirae</taxon>
        <taxon>Uroviricota</taxon>
        <taxon>Caudoviricetes</taxon>
        <taxon>Peduoviridae</taxon>
        <taxon>Maltschvirus</taxon>
        <taxon>Maltschvirus maltsch</taxon>
    </lineage>
</organism>
<proteinExistence type="predicted"/>